<keyword evidence="7" id="KW-1185">Reference proteome</keyword>
<dbReference type="InterPro" id="IPR008969">
    <property type="entry name" value="CarboxyPept-like_regulatory"/>
</dbReference>
<feature type="chain" id="PRO_5012166941" evidence="4">
    <location>
        <begin position="26"/>
        <end position="927"/>
    </location>
</feature>
<dbReference type="SUPFAM" id="SSF56935">
    <property type="entry name" value="Porins"/>
    <property type="match status" value="1"/>
</dbReference>
<keyword evidence="4" id="KW-0732">Signal</keyword>
<evidence type="ECO:0000259" key="5">
    <source>
        <dbReference type="Pfam" id="PF07715"/>
    </source>
</evidence>
<sequence length="927" mass="105148">MNQKLKQPKYWFLCIFLASNLWLNAQDKAISLDYSNIKLNQVLDSLQEISGYHFFYNKNWFSERKNYSFKNTSLVNIMDSLVEGTIFNYYILDKEKRIFILKNDLIYDELPKSFYPTQKTEDSVLNNRIATIVTPLFYEPSYGGNENKPRPITVGKSLASDARAIYQVNGKALYQTTNEPIANLVIQNKTTANTLVSKDSGDFTLNMQYGLNELVFSAMGVKTTYQDVIVYNTGGFTVFLEESLEILDEVIVEADAKSNILDSNTGKEEFSTEETKEIPLVLGERNVLQIAKALPGITSAGEGSGGINVRGGKTDQNLILLDHTVIYNPSHFFGIFQALNPFITDKVAVYKADAPLKFGGRLSSVIDIKTKKNIPKEIGVEGSLGPVTANLALEIPIKKDTTALLIGGRGAYADYILANLDDENLKNSKASFYDGIIKLNHRFTDDSDLNITAYNSGDRFSVTKDSLFKYQNTAGSIVWNHKLNEKTIGQFNINHSRYNFDIGFNDEGNRNFDLAYGINETFLGYDLQKDLSKKLKVNYGLATKYYQVNPGRISPGDVNSDIQELQIQNEKALESGLYVGSELSVSDKLQVNLGARLTNFTALGERYQRVYEENQPKNEGTVVDTLNYSNLESIKSYFGPEARFSVRYLINPSFSLKGSLNNSYQYVHTLSSNTTVSPIDTWKLSDLHIKPQKSIQAVIGLYKNLKEDEFEISLETYYKWMDNVLDFKTGAELFLNQNVETEVLQGKGKAYGVEFMLKKNRGDLNGWLSYTYSRSLYSFSSEFDEETINNGDFFPSNFDKPHDVSLIANYRLTRRFSFSMNFSYQTGRPVTFPVGTYRFNNADFVVFSERNKFRIPDYYRLDLGFNVEGNHKKKKLAHSFITFQVYNVLGRNNPYSVFFVTEDGEVKALQSSIFGIPIPSITYNFKF</sequence>
<dbReference type="InterPro" id="IPR036942">
    <property type="entry name" value="Beta-barrel_TonB_sf"/>
</dbReference>
<comment type="subcellular location">
    <subcellularLocation>
        <location evidence="1">Cell outer membrane</location>
    </subcellularLocation>
</comment>
<dbReference type="Proteomes" id="UP000191680">
    <property type="component" value="Unassembled WGS sequence"/>
</dbReference>
<evidence type="ECO:0000313" key="6">
    <source>
        <dbReference type="EMBL" id="OQD43311.1"/>
    </source>
</evidence>
<dbReference type="Gene3D" id="2.40.170.20">
    <property type="entry name" value="TonB-dependent receptor, beta-barrel domain"/>
    <property type="match status" value="1"/>
</dbReference>
<gene>
    <name evidence="6" type="ORF">BUL40_05595</name>
</gene>
<protein>
    <submittedName>
        <fullName evidence="6">TonB-dependent receptor</fullName>
    </submittedName>
</protein>
<dbReference type="Gene3D" id="2.170.130.10">
    <property type="entry name" value="TonB-dependent receptor, plug domain"/>
    <property type="match status" value="1"/>
</dbReference>
<evidence type="ECO:0000256" key="3">
    <source>
        <dbReference type="ARBA" id="ARBA00023237"/>
    </source>
</evidence>
<comment type="caution">
    <text evidence="6">The sequence shown here is derived from an EMBL/GenBank/DDBJ whole genome shotgun (WGS) entry which is preliminary data.</text>
</comment>
<dbReference type="GO" id="GO:0009279">
    <property type="term" value="C:cell outer membrane"/>
    <property type="evidence" value="ECO:0007669"/>
    <property type="project" value="UniProtKB-SubCell"/>
</dbReference>
<dbReference type="InterPro" id="IPR037066">
    <property type="entry name" value="Plug_dom_sf"/>
</dbReference>
<name>A0A1V6LSZ5_9FLAO</name>
<accession>A0A1V6LSZ5</accession>
<evidence type="ECO:0000256" key="1">
    <source>
        <dbReference type="ARBA" id="ARBA00004442"/>
    </source>
</evidence>
<dbReference type="OrthoDB" id="9803050at2"/>
<keyword evidence="3" id="KW-0998">Cell outer membrane</keyword>
<keyword evidence="6" id="KW-0675">Receptor</keyword>
<reference evidence="6 7" key="1">
    <citation type="submission" date="2016-12" db="EMBL/GenBank/DDBJ databases">
        <authorList>
            <person name="Song W.-J."/>
            <person name="Kurnit D.M."/>
        </authorList>
    </citation>
    <scope>NUCLEOTIDE SEQUENCE [LARGE SCALE GENOMIC DNA]</scope>
    <source>
        <strain evidence="6 7">HSG9</strain>
    </source>
</reference>
<feature type="domain" description="TonB-dependent receptor plug" evidence="5">
    <location>
        <begin position="283"/>
        <end position="360"/>
    </location>
</feature>
<evidence type="ECO:0000256" key="4">
    <source>
        <dbReference type="SAM" id="SignalP"/>
    </source>
</evidence>
<dbReference type="AlphaFoldDB" id="A0A1V6LSZ5"/>
<dbReference type="Pfam" id="PF07715">
    <property type="entry name" value="Plug"/>
    <property type="match status" value="1"/>
</dbReference>
<dbReference type="InterPro" id="IPR012910">
    <property type="entry name" value="Plug_dom"/>
</dbReference>
<evidence type="ECO:0000313" key="7">
    <source>
        <dbReference type="Proteomes" id="UP000191680"/>
    </source>
</evidence>
<organism evidence="6 7">
    <name type="scientific">Croceivirga radicis</name>
    <dbReference type="NCBI Taxonomy" id="1929488"/>
    <lineage>
        <taxon>Bacteria</taxon>
        <taxon>Pseudomonadati</taxon>
        <taxon>Bacteroidota</taxon>
        <taxon>Flavobacteriia</taxon>
        <taxon>Flavobacteriales</taxon>
        <taxon>Flavobacteriaceae</taxon>
        <taxon>Croceivirga</taxon>
    </lineage>
</organism>
<dbReference type="SUPFAM" id="SSF49464">
    <property type="entry name" value="Carboxypeptidase regulatory domain-like"/>
    <property type="match status" value="1"/>
</dbReference>
<keyword evidence="2" id="KW-0472">Membrane</keyword>
<proteinExistence type="predicted"/>
<feature type="signal peptide" evidence="4">
    <location>
        <begin position="1"/>
        <end position="25"/>
    </location>
</feature>
<dbReference type="EMBL" id="MTBC01000003">
    <property type="protein sequence ID" value="OQD43311.1"/>
    <property type="molecule type" value="Genomic_DNA"/>
</dbReference>
<evidence type="ECO:0000256" key="2">
    <source>
        <dbReference type="ARBA" id="ARBA00023136"/>
    </source>
</evidence>